<gene>
    <name evidence="1" type="ORF">GWK08_07830</name>
</gene>
<dbReference type="EMBL" id="JAABOO010000002">
    <property type="protein sequence ID" value="NER13343.1"/>
    <property type="molecule type" value="Genomic_DNA"/>
</dbReference>
<comment type="caution">
    <text evidence="1">The sequence shown here is derived from an EMBL/GenBank/DDBJ whole genome shotgun (WGS) entry which is preliminary data.</text>
</comment>
<keyword evidence="2" id="KW-1185">Reference proteome</keyword>
<evidence type="ECO:0000313" key="1">
    <source>
        <dbReference type="EMBL" id="NER13343.1"/>
    </source>
</evidence>
<dbReference type="PROSITE" id="PS51257">
    <property type="entry name" value="PROKAR_LIPOPROTEIN"/>
    <property type="match status" value="1"/>
</dbReference>
<name>A0A6P0UR75_9FLAO</name>
<evidence type="ECO:0008006" key="3">
    <source>
        <dbReference type="Google" id="ProtNLM"/>
    </source>
</evidence>
<sequence length="395" mass="46702">MKKLLLLFLLGSFAISCSSVKKSQKALNIGDYDQAIDIALNKLRNNKNRKGNQPLIYQLEEAYKRVTERDLEQISFLKKDGNPANLEIIYNTYLKLDRRQQLIKPLLPLYMVEENRNARFKFENYSNDIISTKNELSEHLYAQASEVLQQSRRKYDYRKAYDDFKYLDQINPGYRDINAKMEEAHFKGTDFVKVALYNDTDKVIPRRLESEMLNFNTYGINDMWTVYHSNPQDKIKYDYEMELAFKQINISPEQIREKEIIKEKRIKDGWKYLYDDDGNAVKDSLGNKIKVDKFRKVKCILYQFTQFKAVQVNGNVAFKDLNTKQVVNSYPLSSEFVFEHIYADYDGDKRALEDSYLKLIKVREVPFPSSEQMIYDAGEDLKQRLKNIISRHKFN</sequence>
<proteinExistence type="predicted"/>
<dbReference type="AlphaFoldDB" id="A0A6P0UR75"/>
<reference evidence="1 2" key="1">
    <citation type="submission" date="2020-01" db="EMBL/GenBank/DDBJ databases">
        <title>Leptobacterium flavescens.</title>
        <authorList>
            <person name="Wang G."/>
        </authorList>
    </citation>
    <scope>NUCLEOTIDE SEQUENCE [LARGE SCALE GENOMIC DNA]</scope>
    <source>
        <strain evidence="1 2">KCTC 22160</strain>
    </source>
</reference>
<accession>A0A6P0UR75</accession>
<dbReference type="RefSeq" id="WP_163606386.1">
    <property type="nucleotide sequence ID" value="NZ_JAABOO010000002.1"/>
</dbReference>
<organism evidence="1 2">
    <name type="scientific">Leptobacterium flavescens</name>
    <dbReference type="NCBI Taxonomy" id="472055"/>
    <lineage>
        <taxon>Bacteria</taxon>
        <taxon>Pseudomonadati</taxon>
        <taxon>Bacteroidota</taxon>
        <taxon>Flavobacteriia</taxon>
        <taxon>Flavobacteriales</taxon>
        <taxon>Flavobacteriaceae</taxon>
        <taxon>Leptobacterium</taxon>
    </lineage>
</organism>
<protein>
    <recommendedName>
        <fullName evidence="3">Lipoprotein</fullName>
    </recommendedName>
</protein>
<evidence type="ECO:0000313" key="2">
    <source>
        <dbReference type="Proteomes" id="UP000468581"/>
    </source>
</evidence>
<dbReference type="Proteomes" id="UP000468581">
    <property type="component" value="Unassembled WGS sequence"/>
</dbReference>